<protein>
    <submittedName>
        <fullName evidence="2">Sulfite oxidase-like oxidoreductase</fullName>
    </submittedName>
</protein>
<comment type="caution">
    <text evidence="2">The sequence shown here is derived from an EMBL/GenBank/DDBJ whole genome shotgun (WGS) entry which is preliminary data.</text>
</comment>
<dbReference type="SUPFAM" id="SSF56524">
    <property type="entry name" value="Oxidoreductase molybdopterin-binding domain"/>
    <property type="match status" value="1"/>
</dbReference>
<dbReference type="InterPro" id="IPR000572">
    <property type="entry name" value="OxRdtase_Mopterin-bd_dom"/>
</dbReference>
<dbReference type="AlphaFoldDB" id="A0A7V8NRB0"/>
<dbReference type="InterPro" id="IPR036374">
    <property type="entry name" value="OxRdtase_Mopterin-bd_sf"/>
</dbReference>
<evidence type="ECO:0000313" key="2">
    <source>
        <dbReference type="EMBL" id="MBA0086104.1"/>
    </source>
</evidence>
<dbReference type="CDD" id="cd02109">
    <property type="entry name" value="arch_bact_SO_family_Moco"/>
    <property type="match status" value="1"/>
</dbReference>
<proteinExistence type="predicted"/>
<dbReference type="PANTHER" id="PTHR43032:SF4">
    <property type="entry name" value="OXIDOREDUCTASE MOLYBDOPTERIN-BINDING DOMAIN-CONTAINING PROTEIN"/>
    <property type="match status" value="1"/>
</dbReference>
<sequence>MGLFGDLRDRRELERLAKAAGRLPPGQSLTLKWPVLHYGSVPSFDATKWDFKISGQVEEPKRLTWEEFLALPQAEVTSDFHCVTRWSRLDNRWRGVLFREVVKLAKPKPDAQFALILAEEGYTANVPLEDLLRPNVLFAFDHDGEPLSAEHGGPLRLVVPHLYGWKSVKWVRGFMLLEHDRLGFWERNGYHAYGDPWKEQRYSGR</sequence>
<gene>
    <name evidence="2" type="ORF">HRJ53_14040</name>
</gene>
<name>A0A7V8NRB0_9BACT</name>
<evidence type="ECO:0000313" key="3">
    <source>
        <dbReference type="Proteomes" id="UP000567293"/>
    </source>
</evidence>
<accession>A0A7V8NRB0</accession>
<dbReference type="PANTHER" id="PTHR43032">
    <property type="entry name" value="PROTEIN-METHIONINE-SULFOXIDE REDUCTASE"/>
    <property type="match status" value="1"/>
</dbReference>
<reference evidence="2" key="1">
    <citation type="submission" date="2020-06" db="EMBL/GenBank/DDBJ databases">
        <title>Legume-microbial interactions unlock mineral nutrients during tropical forest succession.</title>
        <authorList>
            <person name="Epihov D.Z."/>
        </authorList>
    </citation>
    <scope>NUCLEOTIDE SEQUENCE [LARGE SCALE GENOMIC DNA]</scope>
    <source>
        <strain evidence="2">Pan2503</strain>
    </source>
</reference>
<organism evidence="2 3">
    <name type="scientific">Candidatus Acidiferrum panamense</name>
    <dbReference type="NCBI Taxonomy" id="2741543"/>
    <lineage>
        <taxon>Bacteria</taxon>
        <taxon>Pseudomonadati</taxon>
        <taxon>Acidobacteriota</taxon>
        <taxon>Terriglobia</taxon>
        <taxon>Candidatus Acidiferrales</taxon>
        <taxon>Candidatus Acidiferrum</taxon>
    </lineage>
</organism>
<dbReference type="Gene3D" id="3.90.420.10">
    <property type="entry name" value="Oxidoreductase, molybdopterin-binding domain"/>
    <property type="match status" value="1"/>
</dbReference>
<dbReference type="Pfam" id="PF00174">
    <property type="entry name" value="Oxidored_molyb"/>
    <property type="match status" value="1"/>
</dbReference>
<dbReference type="EMBL" id="JACDQQ010001357">
    <property type="protein sequence ID" value="MBA0086104.1"/>
    <property type="molecule type" value="Genomic_DNA"/>
</dbReference>
<feature type="domain" description="Oxidoreductase molybdopterin-binding" evidence="1">
    <location>
        <begin position="39"/>
        <end position="185"/>
    </location>
</feature>
<keyword evidence="3" id="KW-1185">Reference proteome</keyword>
<evidence type="ECO:0000259" key="1">
    <source>
        <dbReference type="Pfam" id="PF00174"/>
    </source>
</evidence>
<dbReference type="Proteomes" id="UP000567293">
    <property type="component" value="Unassembled WGS sequence"/>
</dbReference>